<evidence type="ECO:0000313" key="2">
    <source>
        <dbReference type="EMBL" id="KAL1271541.1"/>
    </source>
</evidence>
<protein>
    <submittedName>
        <fullName evidence="2">Uncharacterized protein</fullName>
    </submittedName>
</protein>
<sequence length="70" mass="7652">MKEMTGRKESRGVERKREKLCHRQRIGQQSDGTVACVVAAPLPGSLHTQLALKPLTHIHTALSITDCSSS</sequence>
<evidence type="ECO:0000313" key="3">
    <source>
        <dbReference type="Proteomes" id="UP001558613"/>
    </source>
</evidence>
<name>A0ABR3N3U6_9TELE</name>
<proteinExistence type="predicted"/>
<organism evidence="2 3">
    <name type="scientific">Cirrhinus molitorella</name>
    <name type="common">mud carp</name>
    <dbReference type="NCBI Taxonomy" id="172907"/>
    <lineage>
        <taxon>Eukaryota</taxon>
        <taxon>Metazoa</taxon>
        <taxon>Chordata</taxon>
        <taxon>Craniata</taxon>
        <taxon>Vertebrata</taxon>
        <taxon>Euteleostomi</taxon>
        <taxon>Actinopterygii</taxon>
        <taxon>Neopterygii</taxon>
        <taxon>Teleostei</taxon>
        <taxon>Ostariophysi</taxon>
        <taxon>Cypriniformes</taxon>
        <taxon>Cyprinidae</taxon>
        <taxon>Labeoninae</taxon>
        <taxon>Labeonini</taxon>
        <taxon>Cirrhinus</taxon>
    </lineage>
</organism>
<dbReference type="Proteomes" id="UP001558613">
    <property type="component" value="Unassembled WGS sequence"/>
</dbReference>
<evidence type="ECO:0000256" key="1">
    <source>
        <dbReference type="SAM" id="MobiDB-lite"/>
    </source>
</evidence>
<comment type="caution">
    <text evidence="2">The sequence shown here is derived from an EMBL/GenBank/DDBJ whole genome shotgun (WGS) entry which is preliminary data.</text>
</comment>
<feature type="region of interest" description="Disordered" evidence="1">
    <location>
        <begin position="1"/>
        <end position="26"/>
    </location>
</feature>
<gene>
    <name evidence="2" type="ORF">QQF64_030557</name>
</gene>
<keyword evidence="3" id="KW-1185">Reference proteome</keyword>
<reference evidence="2 3" key="1">
    <citation type="submission" date="2023-09" db="EMBL/GenBank/DDBJ databases">
        <authorList>
            <person name="Wang M."/>
        </authorList>
    </citation>
    <scope>NUCLEOTIDE SEQUENCE [LARGE SCALE GENOMIC DNA]</scope>
    <source>
        <strain evidence="2">GT-2023</strain>
        <tissue evidence="2">Liver</tissue>
    </source>
</reference>
<accession>A0ABR3N3U6</accession>
<feature type="compositionally biased region" description="Basic and acidic residues" evidence="1">
    <location>
        <begin position="1"/>
        <end position="17"/>
    </location>
</feature>
<dbReference type="EMBL" id="JAYMGO010000007">
    <property type="protein sequence ID" value="KAL1271541.1"/>
    <property type="molecule type" value="Genomic_DNA"/>
</dbReference>